<dbReference type="HAMAP" id="MF_00182">
    <property type="entry name" value="Formyl_trans"/>
    <property type="match status" value="1"/>
</dbReference>
<feature type="binding site" evidence="8">
    <location>
        <begin position="106"/>
        <end position="109"/>
    </location>
    <ligand>
        <name>(6S)-5,6,7,8-tetrahydrofolate</name>
        <dbReference type="ChEBI" id="CHEBI:57453"/>
    </ligand>
</feature>
<gene>
    <name evidence="8 11" type="primary">fmt</name>
    <name evidence="11" type="ORF">NQX30_06690</name>
</gene>
<dbReference type="EC" id="2.1.2.9" evidence="3 8"/>
<dbReference type="PANTHER" id="PTHR11138">
    <property type="entry name" value="METHIONYL-TRNA FORMYLTRANSFERASE"/>
    <property type="match status" value="1"/>
</dbReference>
<dbReference type="Gene3D" id="3.10.25.10">
    <property type="entry name" value="Formyl transferase, C-terminal domain"/>
    <property type="match status" value="1"/>
</dbReference>
<dbReference type="SUPFAM" id="SSF50486">
    <property type="entry name" value="FMT C-terminal domain-like"/>
    <property type="match status" value="1"/>
</dbReference>
<feature type="domain" description="Formyl transferase C-terminal" evidence="10">
    <location>
        <begin position="196"/>
        <end position="291"/>
    </location>
</feature>
<keyword evidence="5 8" id="KW-0808">Transferase</keyword>
<evidence type="ECO:0000256" key="4">
    <source>
        <dbReference type="ARBA" id="ARBA00016014"/>
    </source>
</evidence>
<comment type="function">
    <text evidence="1 8">Attaches a formyl group to the free amino group of methionyl-tRNA(fMet). The formyl group appears to play a dual role in the initiator identity of N-formylmethionyl-tRNA by promoting its recognition by IF2 and preventing the misappropriation of this tRNA by the elongation apparatus.</text>
</comment>
<sequence length="302" mass="32539">MKLIFFGAGSFAIPALQALVNIHDICLVICPPPKPVGRNMQQKSCPLAQVAQTLALPLIENTEVATIRSDIRQQQADALVVCDYGHLLPTDMLTLTPRGALNIHSSLLPRWRGAAPILRALLAGDNETGVTIMQMDAGLDSGKILLQQKTPIMPTTTGSELHDTLAMIGAQLIIQVLSENPTAVAQDDSQATYAKKITNVDRQLNFNQPAIAAWRQVRAFAPQPCAYTVLADKHIKVRTATVRNVQGTPGEILSISSDGIVIACANNALALLEVQRAGKRFITAADFLRGFKLPIQKTASII</sequence>
<dbReference type="NCBIfam" id="TIGR00460">
    <property type="entry name" value="fmt"/>
    <property type="match status" value="1"/>
</dbReference>
<evidence type="ECO:0000256" key="8">
    <source>
        <dbReference type="HAMAP-Rule" id="MF_00182"/>
    </source>
</evidence>
<dbReference type="Pfam" id="PF00551">
    <property type="entry name" value="Formyl_trans_N"/>
    <property type="match status" value="1"/>
</dbReference>
<dbReference type="CDD" id="cd08646">
    <property type="entry name" value="FMT_core_Met-tRNA-FMT_N"/>
    <property type="match status" value="1"/>
</dbReference>
<feature type="domain" description="Formyl transferase N-terminal" evidence="9">
    <location>
        <begin position="1"/>
        <end position="177"/>
    </location>
</feature>
<dbReference type="InterPro" id="IPR041711">
    <property type="entry name" value="Met-tRNA-FMT_N"/>
</dbReference>
<dbReference type="SUPFAM" id="SSF53328">
    <property type="entry name" value="Formyltransferase"/>
    <property type="match status" value="1"/>
</dbReference>
<evidence type="ECO:0000256" key="5">
    <source>
        <dbReference type="ARBA" id="ARBA00022679"/>
    </source>
</evidence>
<dbReference type="InterPro" id="IPR002376">
    <property type="entry name" value="Formyl_transf_N"/>
</dbReference>
<accession>A0ABT7QMX1</accession>
<proteinExistence type="inferred from homology"/>
<reference evidence="11" key="1">
    <citation type="submission" date="2022-08" db="EMBL/GenBank/DDBJ databases">
        <authorList>
            <person name="Dzunkova M."/>
            <person name="La Clair J."/>
            <person name="Tyml T."/>
            <person name="Doud D."/>
            <person name="Schulz F."/>
            <person name="Piquer S."/>
            <person name="Porcel Sanchis D."/>
            <person name="Osborn A."/>
            <person name="Robinson D."/>
            <person name="Louie K.B."/>
            <person name="Bowen B.P."/>
            <person name="Bowers R."/>
            <person name="Lee J."/>
            <person name="Arnau Llombart V."/>
            <person name="Diaz Villanueva W."/>
            <person name="Gosliner T."/>
            <person name="Northen T."/>
            <person name="Cheng J.-F."/>
            <person name="Burkart M.D."/>
            <person name="Woyke T."/>
        </authorList>
    </citation>
    <scope>NUCLEOTIDE SEQUENCE</scope>
    <source>
        <strain evidence="11">Df01</strain>
    </source>
</reference>
<keyword evidence="12" id="KW-1185">Reference proteome</keyword>
<dbReference type="InterPro" id="IPR036477">
    <property type="entry name" value="Formyl_transf_N_sf"/>
</dbReference>
<dbReference type="InterPro" id="IPR005793">
    <property type="entry name" value="Formyl_trans_C"/>
</dbReference>
<name>A0ABT7QMX1_9GAMM</name>
<evidence type="ECO:0000259" key="10">
    <source>
        <dbReference type="Pfam" id="PF02911"/>
    </source>
</evidence>
<dbReference type="Pfam" id="PF02911">
    <property type="entry name" value="Formyl_trans_C"/>
    <property type="match status" value="1"/>
</dbReference>
<evidence type="ECO:0000256" key="6">
    <source>
        <dbReference type="ARBA" id="ARBA00022917"/>
    </source>
</evidence>
<evidence type="ECO:0000256" key="3">
    <source>
        <dbReference type="ARBA" id="ARBA00012261"/>
    </source>
</evidence>
<dbReference type="Gene3D" id="3.40.50.170">
    <property type="entry name" value="Formyl transferase, N-terminal domain"/>
    <property type="match status" value="1"/>
</dbReference>
<evidence type="ECO:0000256" key="7">
    <source>
        <dbReference type="ARBA" id="ARBA00048558"/>
    </source>
</evidence>
<evidence type="ECO:0000256" key="1">
    <source>
        <dbReference type="ARBA" id="ARBA00002606"/>
    </source>
</evidence>
<dbReference type="Proteomes" id="UP001168167">
    <property type="component" value="Unassembled WGS sequence"/>
</dbReference>
<dbReference type="PANTHER" id="PTHR11138:SF5">
    <property type="entry name" value="METHIONYL-TRNA FORMYLTRANSFERASE, MITOCHONDRIAL"/>
    <property type="match status" value="1"/>
</dbReference>
<keyword evidence="6 8" id="KW-0648">Protein biosynthesis</keyword>
<dbReference type="PROSITE" id="PS00373">
    <property type="entry name" value="GART"/>
    <property type="match status" value="1"/>
</dbReference>
<dbReference type="InterPro" id="IPR011034">
    <property type="entry name" value="Formyl_transferase-like_C_sf"/>
</dbReference>
<comment type="catalytic activity">
    <reaction evidence="7 8">
        <text>L-methionyl-tRNA(fMet) + (6R)-10-formyltetrahydrofolate = N-formyl-L-methionyl-tRNA(fMet) + (6S)-5,6,7,8-tetrahydrofolate + H(+)</text>
        <dbReference type="Rhea" id="RHEA:24380"/>
        <dbReference type="Rhea" id="RHEA-COMP:9952"/>
        <dbReference type="Rhea" id="RHEA-COMP:9953"/>
        <dbReference type="ChEBI" id="CHEBI:15378"/>
        <dbReference type="ChEBI" id="CHEBI:57453"/>
        <dbReference type="ChEBI" id="CHEBI:78530"/>
        <dbReference type="ChEBI" id="CHEBI:78844"/>
        <dbReference type="ChEBI" id="CHEBI:195366"/>
        <dbReference type="EC" id="2.1.2.9"/>
    </reaction>
</comment>
<dbReference type="GO" id="GO:0004479">
    <property type="term" value="F:methionyl-tRNA formyltransferase activity"/>
    <property type="evidence" value="ECO:0007669"/>
    <property type="project" value="UniProtKB-EC"/>
</dbReference>
<dbReference type="CDD" id="cd08704">
    <property type="entry name" value="Met_tRNA_FMT_C"/>
    <property type="match status" value="1"/>
</dbReference>
<dbReference type="EMBL" id="JANQAO010000003">
    <property type="protein sequence ID" value="MDM5148052.1"/>
    <property type="molecule type" value="Genomic_DNA"/>
</dbReference>
<reference evidence="11" key="2">
    <citation type="journal article" date="2023" name="Microbiome">
        <title>Synthase-selected sorting approach identifies a beta-lactone synthase in a nudibranch symbiotic bacterium.</title>
        <authorList>
            <person name="Dzunkova M."/>
            <person name="La Clair J.J."/>
            <person name="Tyml T."/>
            <person name="Doud D."/>
            <person name="Schulz F."/>
            <person name="Piquer-Esteban S."/>
            <person name="Porcel Sanchis D."/>
            <person name="Osborn A."/>
            <person name="Robinson D."/>
            <person name="Louie K.B."/>
            <person name="Bowen B.P."/>
            <person name="Bowers R.M."/>
            <person name="Lee J."/>
            <person name="Arnau V."/>
            <person name="Diaz-Villanueva W."/>
            <person name="Stepanauskas R."/>
            <person name="Gosliner T."/>
            <person name="Date S.V."/>
            <person name="Northen T.R."/>
            <person name="Cheng J.F."/>
            <person name="Burkart M.D."/>
            <person name="Woyke T."/>
        </authorList>
    </citation>
    <scope>NUCLEOTIDE SEQUENCE</scope>
    <source>
        <strain evidence="11">Df01</strain>
    </source>
</reference>
<comment type="similarity">
    <text evidence="2 8">Belongs to the Fmt family.</text>
</comment>
<evidence type="ECO:0000313" key="12">
    <source>
        <dbReference type="Proteomes" id="UP001168167"/>
    </source>
</evidence>
<dbReference type="InterPro" id="IPR037022">
    <property type="entry name" value="Formyl_trans_C_sf"/>
</dbReference>
<evidence type="ECO:0000256" key="2">
    <source>
        <dbReference type="ARBA" id="ARBA00010699"/>
    </source>
</evidence>
<organism evidence="11 12">
    <name type="scientific">Candidatus Doriopsillibacter californiensis</name>
    <dbReference type="NCBI Taxonomy" id="2970740"/>
    <lineage>
        <taxon>Bacteria</taxon>
        <taxon>Pseudomonadati</taxon>
        <taxon>Pseudomonadota</taxon>
        <taxon>Gammaproteobacteria</taxon>
        <taxon>Candidatus Tethybacterales</taxon>
        <taxon>Candidatus Persebacteraceae</taxon>
        <taxon>Candidatus Doriopsillibacter</taxon>
    </lineage>
</organism>
<dbReference type="InterPro" id="IPR044135">
    <property type="entry name" value="Met-tRNA-FMT_C"/>
</dbReference>
<protein>
    <recommendedName>
        <fullName evidence="4 8">Methionyl-tRNA formyltransferase</fullName>
        <ecNumber evidence="3 8">2.1.2.9</ecNumber>
    </recommendedName>
</protein>
<dbReference type="InterPro" id="IPR001555">
    <property type="entry name" value="GART_AS"/>
</dbReference>
<dbReference type="InterPro" id="IPR005794">
    <property type="entry name" value="Fmt"/>
</dbReference>
<comment type="caution">
    <text evidence="11">The sequence shown here is derived from an EMBL/GenBank/DDBJ whole genome shotgun (WGS) entry which is preliminary data.</text>
</comment>
<evidence type="ECO:0000313" key="11">
    <source>
        <dbReference type="EMBL" id="MDM5148052.1"/>
    </source>
</evidence>
<evidence type="ECO:0000259" key="9">
    <source>
        <dbReference type="Pfam" id="PF00551"/>
    </source>
</evidence>